<evidence type="ECO:0000313" key="2">
    <source>
        <dbReference type="Proteomes" id="UP001239167"/>
    </source>
</evidence>
<reference evidence="1 2" key="1">
    <citation type="submission" date="2023-07" db="EMBL/GenBank/DDBJ databases">
        <title>Genomic Encyclopedia of Type Strains, Phase IV (KMG-IV): sequencing the most valuable type-strain genomes for metagenomic binning, comparative biology and taxonomic classification.</title>
        <authorList>
            <person name="Goeker M."/>
        </authorList>
    </citation>
    <scope>NUCLEOTIDE SEQUENCE [LARGE SCALE GENOMIC DNA]</scope>
    <source>
        <strain evidence="1 2">DSM 16980</strain>
    </source>
</reference>
<evidence type="ECO:0000313" key="1">
    <source>
        <dbReference type="EMBL" id="MDQ0202986.1"/>
    </source>
</evidence>
<accession>A0ABT9Y576</accession>
<name>A0ABT9Y576_9FIRM</name>
<comment type="caution">
    <text evidence="1">The sequence shown here is derived from an EMBL/GenBank/DDBJ whole genome shotgun (WGS) entry which is preliminary data.</text>
</comment>
<gene>
    <name evidence="1" type="ORF">J2S01_000682</name>
</gene>
<dbReference type="Proteomes" id="UP001239167">
    <property type="component" value="Unassembled WGS sequence"/>
</dbReference>
<organism evidence="1 2">
    <name type="scientific">Pectinatus haikarae</name>
    <dbReference type="NCBI Taxonomy" id="349096"/>
    <lineage>
        <taxon>Bacteria</taxon>
        <taxon>Bacillati</taxon>
        <taxon>Bacillota</taxon>
        <taxon>Negativicutes</taxon>
        <taxon>Selenomonadales</taxon>
        <taxon>Selenomonadaceae</taxon>
        <taxon>Pectinatus</taxon>
    </lineage>
</organism>
<sequence>MNTINFSSVSSRTAYSGLSLPMAVSPDPAIRHVVHTKDRAVIYDHSAGFNHLGTPCIGTISPLSCAWAGSALAPGSYTMCIQSYS</sequence>
<protein>
    <submittedName>
        <fullName evidence="1">Uncharacterized protein</fullName>
    </submittedName>
</protein>
<dbReference type="EMBL" id="JAUSUE010000003">
    <property type="protein sequence ID" value="MDQ0202986.1"/>
    <property type="molecule type" value="Genomic_DNA"/>
</dbReference>
<keyword evidence="2" id="KW-1185">Reference proteome</keyword>
<proteinExistence type="predicted"/>